<dbReference type="InterPro" id="IPR016036">
    <property type="entry name" value="Malonyl_transacylase_ACP-bd"/>
</dbReference>
<gene>
    <name evidence="5" type="ORF">PgNI_02618</name>
</gene>
<protein>
    <recommendedName>
        <fullName evidence="3">Malonyl-CoA:ACP transacylase (MAT) domain-containing protein</fullName>
    </recommendedName>
</protein>
<dbReference type="AlphaFoldDB" id="A0A6P8BLX8"/>
<dbReference type="PANTHER" id="PTHR43775:SF29">
    <property type="entry name" value="ASPERFURANONE POLYKETIDE SYNTHASE AFOG-RELATED"/>
    <property type="match status" value="1"/>
</dbReference>
<dbReference type="PANTHER" id="PTHR43775">
    <property type="entry name" value="FATTY ACID SYNTHASE"/>
    <property type="match status" value="1"/>
</dbReference>
<dbReference type="KEGG" id="pgri:PgNI_02618"/>
<keyword evidence="2" id="KW-0597">Phosphoprotein</keyword>
<dbReference type="RefSeq" id="XP_030988024.1">
    <property type="nucleotide sequence ID" value="XM_031122679.1"/>
</dbReference>
<dbReference type="SMART" id="SM00827">
    <property type="entry name" value="PKS_AT"/>
    <property type="match status" value="1"/>
</dbReference>
<dbReference type="GeneID" id="41957590"/>
<dbReference type="InterPro" id="IPR050091">
    <property type="entry name" value="PKS_NRPS_Biosynth_Enz"/>
</dbReference>
<dbReference type="GO" id="GO:0006633">
    <property type="term" value="P:fatty acid biosynthetic process"/>
    <property type="evidence" value="ECO:0007669"/>
    <property type="project" value="TreeGrafter"/>
</dbReference>
<dbReference type="SUPFAM" id="SSF52151">
    <property type="entry name" value="FabD/lysophospholipase-like"/>
    <property type="match status" value="1"/>
</dbReference>
<dbReference type="InterPro" id="IPR014043">
    <property type="entry name" value="Acyl_transferase_dom"/>
</dbReference>
<keyword evidence="1" id="KW-0596">Phosphopantetheine</keyword>
<evidence type="ECO:0000313" key="4">
    <source>
        <dbReference type="Proteomes" id="UP000515153"/>
    </source>
</evidence>
<name>A0A6P8BLX8_PYRGI</name>
<evidence type="ECO:0000259" key="3">
    <source>
        <dbReference type="SMART" id="SM00827"/>
    </source>
</evidence>
<dbReference type="GO" id="GO:0044550">
    <property type="term" value="P:secondary metabolite biosynthetic process"/>
    <property type="evidence" value="ECO:0007669"/>
    <property type="project" value="TreeGrafter"/>
</dbReference>
<evidence type="ECO:0000256" key="2">
    <source>
        <dbReference type="ARBA" id="ARBA00022553"/>
    </source>
</evidence>
<organism evidence="4 5">
    <name type="scientific">Pyricularia grisea</name>
    <name type="common">Crabgrass-specific blast fungus</name>
    <name type="synonym">Magnaporthe grisea</name>
    <dbReference type="NCBI Taxonomy" id="148305"/>
    <lineage>
        <taxon>Eukaryota</taxon>
        <taxon>Fungi</taxon>
        <taxon>Dikarya</taxon>
        <taxon>Ascomycota</taxon>
        <taxon>Pezizomycotina</taxon>
        <taxon>Sordariomycetes</taxon>
        <taxon>Sordariomycetidae</taxon>
        <taxon>Magnaporthales</taxon>
        <taxon>Pyriculariaceae</taxon>
        <taxon>Pyricularia</taxon>
    </lineage>
</organism>
<dbReference type="Pfam" id="PF00698">
    <property type="entry name" value="Acyl_transf_1"/>
    <property type="match status" value="1"/>
</dbReference>
<accession>A0A6P8BLX8</accession>
<reference evidence="5" key="1">
    <citation type="journal article" date="2019" name="Mol. Biol. Evol.">
        <title>Blast fungal genomes show frequent chromosomal changes, gene gains and losses, and effector gene turnover.</title>
        <authorList>
            <person name="Gomez Luciano L.B."/>
            <person name="Jason Tsai I."/>
            <person name="Chuma I."/>
            <person name="Tosa Y."/>
            <person name="Chen Y.H."/>
            <person name="Li J.Y."/>
            <person name="Li M.Y."/>
            <person name="Jade Lu M.Y."/>
            <person name="Nakayashiki H."/>
            <person name="Li W.H."/>
        </authorList>
    </citation>
    <scope>NUCLEOTIDE SEQUENCE</scope>
    <source>
        <strain evidence="5">NI907</strain>
    </source>
</reference>
<dbReference type="GO" id="GO:0004312">
    <property type="term" value="F:fatty acid synthase activity"/>
    <property type="evidence" value="ECO:0007669"/>
    <property type="project" value="TreeGrafter"/>
</dbReference>
<keyword evidence="4" id="KW-1185">Reference proteome</keyword>
<dbReference type="Proteomes" id="UP000515153">
    <property type="component" value="Unplaced"/>
</dbReference>
<evidence type="ECO:0000313" key="5">
    <source>
        <dbReference type="RefSeq" id="XP_030988024.1"/>
    </source>
</evidence>
<dbReference type="InterPro" id="IPR001227">
    <property type="entry name" value="Ac_transferase_dom_sf"/>
</dbReference>
<proteinExistence type="predicted"/>
<reference evidence="5" key="3">
    <citation type="submission" date="2025-08" db="UniProtKB">
        <authorList>
            <consortium name="RefSeq"/>
        </authorList>
    </citation>
    <scope>IDENTIFICATION</scope>
    <source>
        <strain evidence="5">NI907</strain>
    </source>
</reference>
<sequence>MVKIAAEFRYQFSAKAGNAATRTPETQPRIGFGAQWAGMGVEMLKSHPVFRDSVRRSVIYLKLFGCDWDSVKELLRPKGESRLKSPIINQPICTVFQIALVNELRSWGVIPKRVVNHSSGEIGTAYSVSIFTYEDAVEVIYLRGKCLAGLADLKGGIIAVGCSHKQASSILEKHHGDFGGMVIITCVNFPNSITLFGDYNAFEKLRGILEGENIFARMLLIDVAYYSSHMQRVIGEYGALMADIKPIPASAEDPDRTIIFFSVTASKVAPKFMGNYYWVRNLVFPVLFKGAVKEMVSGNEPGANAAPATSKSLNLLIEIGPYNALGGPIEQILSHYNFNGINYKSAFNRLQNAINTILDFGAALFAEGVNGDFHCQLLTNLPPYPWNHFKIFRCDSRIAKKLLAPSFNTRNLLGSPVPIMDEI</sequence>
<dbReference type="Gene3D" id="3.40.366.10">
    <property type="entry name" value="Malonyl-Coenzyme A Acyl Carrier Protein, domain 2"/>
    <property type="match status" value="1"/>
</dbReference>
<dbReference type="InterPro" id="IPR016035">
    <property type="entry name" value="Acyl_Trfase/lysoPLipase"/>
</dbReference>
<reference evidence="5" key="2">
    <citation type="submission" date="2019-10" db="EMBL/GenBank/DDBJ databases">
        <authorList>
            <consortium name="NCBI Genome Project"/>
        </authorList>
    </citation>
    <scope>NUCLEOTIDE SEQUENCE</scope>
    <source>
        <strain evidence="5">NI907</strain>
    </source>
</reference>
<dbReference type="SUPFAM" id="SSF55048">
    <property type="entry name" value="Probable ACP-binding domain of malonyl-CoA ACP transacylase"/>
    <property type="match status" value="1"/>
</dbReference>
<evidence type="ECO:0000256" key="1">
    <source>
        <dbReference type="ARBA" id="ARBA00022450"/>
    </source>
</evidence>
<feature type="domain" description="Malonyl-CoA:ACP transacylase (MAT)" evidence="3">
    <location>
        <begin position="30"/>
        <end position="350"/>
    </location>
</feature>